<feature type="compositionally biased region" description="Basic residues" evidence="1">
    <location>
        <begin position="42"/>
        <end position="51"/>
    </location>
</feature>
<evidence type="ECO:0000313" key="3">
    <source>
        <dbReference type="Proteomes" id="UP000236649"/>
    </source>
</evidence>
<organism evidence="2 3">
    <name type="scientific">Paraburkholderia hospita</name>
    <dbReference type="NCBI Taxonomy" id="169430"/>
    <lineage>
        <taxon>Bacteria</taxon>
        <taxon>Pseudomonadati</taxon>
        <taxon>Pseudomonadota</taxon>
        <taxon>Betaproteobacteria</taxon>
        <taxon>Burkholderiales</taxon>
        <taxon>Burkholderiaceae</taxon>
        <taxon>Paraburkholderia</taxon>
    </lineage>
</organism>
<protein>
    <submittedName>
        <fullName evidence="2">Uncharacterized protein</fullName>
    </submittedName>
</protein>
<dbReference type="EMBL" id="CP026105">
    <property type="protein sequence ID" value="AUT68740.1"/>
    <property type="molecule type" value="Genomic_DNA"/>
</dbReference>
<sequence>MCASIREDHPTQRACDGHAVAQDYTHDAPAPMRASRSQPGARKQHNPRRIARSQTRPLTATPADYNAASLTYAAMARTGAQKRRGSRNPGAPRRNPTI</sequence>
<accession>A0AAN1MIZ2</accession>
<dbReference type="Proteomes" id="UP000236649">
    <property type="component" value="Chromosome 1"/>
</dbReference>
<reference evidence="2 3" key="1">
    <citation type="submission" date="2018-01" db="EMBL/GenBank/DDBJ databases">
        <title>Species boundaries and ecological features among Paraburkholderia terrae DSMZ17804T, P. hospita DSMZ17164T and P. caribensis DSMZ13236T.</title>
        <authorList>
            <person name="Pratama A.A."/>
        </authorList>
    </citation>
    <scope>NUCLEOTIDE SEQUENCE [LARGE SCALE GENOMIC DNA]</scope>
    <source>
        <strain evidence="2 3">DSM 17164</strain>
    </source>
</reference>
<evidence type="ECO:0000313" key="2">
    <source>
        <dbReference type="EMBL" id="AUT68740.1"/>
    </source>
</evidence>
<evidence type="ECO:0000256" key="1">
    <source>
        <dbReference type="SAM" id="MobiDB-lite"/>
    </source>
</evidence>
<feature type="region of interest" description="Disordered" evidence="1">
    <location>
        <begin position="1"/>
        <end position="98"/>
    </location>
</feature>
<feature type="compositionally biased region" description="Basic and acidic residues" evidence="1">
    <location>
        <begin position="1"/>
        <end position="11"/>
    </location>
</feature>
<name>A0AAN1MIZ2_9BURK</name>
<gene>
    <name evidence="2" type="ORF">C2L64_10710</name>
</gene>
<dbReference type="KEGG" id="phs:C2L64_10710"/>
<proteinExistence type="predicted"/>
<dbReference type="AlphaFoldDB" id="A0AAN1MIZ2"/>